<accession>A0A6G9YQK4</accession>
<dbReference type="Pfam" id="PF11716">
    <property type="entry name" value="MDMPI_N"/>
    <property type="match status" value="1"/>
</dbReference>
<dbReference type="InterPro" id="IPR017520">
    <property type="entry name" value="CHP03086"/>
</dbReference>
<sequence length="190" mass="20284">MDNVIEQIDRAIDSTAAIVAAVDNDHLSAPTLCAEWDVRAVLNHIVRNMHVFAAGVSGMNTGADHESDWLGGDSQGAYAAAAEVDRAAWHRPDALDATVQLSFAALPGSAAARIHLTEVLVHGVDIAVAIDRTDLVDEELCAQVLDSMRALGGIDRFRKMGAFGPEVLVAAEEPAHRRLLGYLGREVLQV</sequence>
<evidence type="ECO:0000313" key="2">
    <source>
        <dbReference type="EMBL" id="QIS15585.1"/>
    </source>
</evidence>
<dbReference type="GO" id="GO:0046872">
    <property type="term" value="F:metal ion binding"/>
    <property type="evidence" value="ECO:0007669"/>
    <property type="project" value="InterPro"/>
</dbReference>
<dbReference type="RefSeq" id="WP_167477811.1">
    <property type="nucleotide sequence ID" value="NZ_CP046172.1"/>
</dbReference>
<dbReference type="SUPFAM" id="SSF109854">
    <property type="entry name" value="DinB/YfiT-like putative metalloenzymes"/>
    <property type="match status" value="1"/>
</dbReference>
<dbReference type="AlphaFoldDB" id="A0A6G9YQK4"/>
<dbReference type="KEGG" id="nah:F5544_38820"/>
<proteinExistence type="predicted"/>
<keyword evidence="3" id="KW-1185">Reference proteome</keyword>
<feature type="domain" description="Mycothiol-dependent maleylpyruvate isomerase metal-binding" evidence="1">
    <location>
        <begin position="10"/>
        <end position="127"/>
    </location>
</feature>
<organism evidence="2 3">
    <name type="scientific">Nocardia arthritidis</name>
    <dbReference type="NCBI Taxonomy" id="228602"/>
    <lineage>
        <taxon>Bacteria</taxon>
        <taxon>Bacillati</taxon>
        <taxon>Actinomycetota</taxon>
        <taxon>Actinomycetes</taxon>
        <taxon>Mycobacteriales</taxon>
        <taxon>Nocardiaceae</taxon>
        <taxon>Nocardia</taxon>
    </lineage>
</organism>
<reference evidence="2 3" key="1">
    <citation type="journal article" date="2019" name="ACS Chem. Biol.">
        <title>Identification and Mobilization of a Cryptic Antibiotic Biosynthesis Gene Locus from a Human-Pathogenic Nocardia Isolate.</title>
        <authorList>
            <person name="Herisse M."/>
            <person name="Ishida K."/>
            <person name="Porter J.L."/>
            <person name="Howden B."/>
            <person name="Hertweck C."/>
            <person name="Stinear T.P."/>
            <person name="Pidot S.J."/>
        </authorList>
    </citation>
    <scope>NUCLEOTIDE SEQUENCE [LARGE SCALE GENOMIC DNA]</scope>
    <source>
        <strain evidence="2 3">AUSMDU00012717</strain>
    </source>
</reference>
<dbReference type="NCBIfam" id="TIGR03083">
    <property type="entry name" value="maleylpyruvate isomerase family mycothiol-dependent enzyme"/>
    <property type="match status" value="1"/>
</dbReference>
<dbReference type="Gene3D" id="1.20.120.450">
    <property type="entry name" value="dinb family like domain"/>
    <property type="match status" value="1"/>
</dbReference>
<name>A0A6G9YQK4_9NOCA</name>
<dbReference type="Proteomes" id="UP000503540">
    <property type="component" value="Chromosome"/>
</dbReference>
<evidence type="ECO:0000259" key="1">
    <source>
        <dbReference type="Pfam" id="PF11716"/>
    </source>
</evidence>
<dbReference type="InterPro" id="IPR024344">
    <property type="entry name" value="MDMPI_metal-binding"/>
</dbReference>
<gene>
    <name evidence="2" type="ORF">F5544_38820</name>
</gene>
<evidence type="ECO:0000313" key="3">
    <source>
        <dbReference type="Proteomes" id="UP000503540"/>
    </source>
</evidence>
<dbReference type="InterPro" id="IPR017517">
    <property type="entry name" value="Maleyloyr_isom"/>
</dbReference>
<dbReference type="EMBL" id="CP046172">
    <property type="protein sequence ID" value="QIS15585.1"/>
    <property type="molecule type" value="Genomic_DNA"/>
</dbReference>
<protein>
    <submittedName>
        <fullName evidence="2">TIGR03086 family protein</fullName>
    </submittedName>
</protein>
<dbReference type="InterPro" id="IPR034660">
    <property type="entry name" value="DinB/YfiT-like"/>
</dbReference>
<dbReference type="NCBIfam" id="TIGR03086">
    <property type="entry name" value="TIGR03086 family metal-binding protein"/>
    <property type="match status" value="1"/>
</dbReference>